<dbReference type="RefSeq" id="WP_106563523.1">
    <property type="nucleotide sequence ID" value="NZ_PYAU01000001.1"/>
</dbReference>
<dbReference type="GO" id="GO:0005886">
    <property type="term" value="C:plasma membrane"/>
    <property type="evidence" value="ECO:0007669"/>
    <property type="project" value="UniProtKB-SubCell"/>
</dbReference>
<evidence type="ECO:0000313" key="7">
    <source>
        <dbReference type="EMBL" id="PSL38517.1"/>
    </source>
</evidence>
<comment type="subcellular location">
    <subcellularLocation>
        <location evidence="1">Cell membrane</location>
        <topology evidence="1">Multi-pass membrane protein</topology>
    </subcellularLocation>
</comment>
<feature type="transmembrane region" description="Helical" evidence="5">
    <location>
        <begin position="169"/>
        <end position="190"/>
    </location>
</feature>
<keyword evidence="2 5" id="KW-0812">Transmembrane</keyword>
<keyword evidence="10" id="KW-1185">Reference proteome</keyword>
<feature type="transmembrane region" description="Helical" evidence="5">
    <location>
        <begin position="225"/>
        <end position="246"/>
    </location>
</feature>
<evidence type="ECO:0000313" key="10">
    <source>
        <dbReference type="Proteomes" id="UP000268291"/>
    </source>
</evidence>
<feature type="transmembrane region" description="Helical" evidence="5">
    <location>
        <begin position="290"/>
        <end position="311"/>
    </location>
</feature>
<dbReference type="SUPFAM" id="SSF103473">
    <property type="entry name" value="MFS general substrate transporter"/>
    <property type="match status" value="1"/>
</dbReference>
<proteinExistence type="predicted"/>
<protein>
    <submittedName>
        <fullName evidence="7 8">MFS transporter</fullName>
    </submittedName>
</protein>
<feature type="transmembrane region" description="Helical" evidence="5">
    <location>
        <begin position="349"/>
        <end position="373"/>
    </location>
</feature>
<organism evidence="7 9">
    <name type="scientific">Labedella gwakjiensis</name>
    <dbReference type="NCBI Taxonomy" id="390269"/>
    <lineage>
        <taxon>Bacteria</taxon>
        <taxon>Bacillati</taxon>
        <taxon>Actinomycetota</taxon>
        <taxon>Actinomycetes</taxon>
        <taxon>Micrococcales</taxon>
        <taxon>Microbacteriaceae</taxon>
        <taxon>Labedella</taxon>
    </lineage>
</organism>
<dbReference type="AlphaFoldDB" id="A0A2P8GX23"/>
<feature type="transmembrane region" description="Helical" evidence="5">
    <location>
        <begin position="266"/>
        <end position="285"/>
    </location>
</feature>
<dbReference type="EMBL" id="RZGY01000001">
    <property type="protein sequence ID" value="RUQ86970.1"/>
    <property type="molecule type" value="Genomic_DNA"/>
</dbReference>
<evidence type="ECO:0000256" key="2">
    <source>
        <dbReference type="ARBA" id="ARBA00022692"/>
    </source>
</evidence>
<accession>A0A2P8GX23</accession>
<feature type="transmembrane region" description="Helical" evidence="5">
    <location>
        <begin position="102"/>
        <end position="124"/>
    </location>
</feature>
<reference evidence="7 9" key="1">
    <citation type="submission" date="2018-03" db="EMBL/GenBank/DDBJ databases">
        <title>Genomic Encyclopedia of Archaeal and Bacterial Type Strains, Phase II (KMG-II): from individual species to whole genera.</title>
        <authorList>
            <person name="Goeker M."/>
        </authorList>
    </citation>
    <scope>NUCLEOTIDE SEQUENCE [LARGE SCALE GENOMIC DNA]</scope>
    <source>
        <strain evidence="7 9">DSM 21548</strain>
    </source>
</reference>
<dbReference type="PANTHER" id="PTHR23523:SF2">
    <property type="entry name" value="2-NITROIMIDAZOLE TRANSPORTER"/>
    <property type="match status" value="1"/>
</dbReference>
<keyword evidence="3 5" id="KW-1133">Transmembrane helix</keyword>
<dbReference type="InterPro" id="IPR011701">
    <property type="entry name" value="MFS"/>
</dbReference>
<evidence type="ECO:0000256" key="1">
    <source>
        <dbReference type="ARBA" id="ARBA00004651"/>
    </source>
</evidence>
<feature type="transmembrane region" description="Helical" evidence="5">
    <location>
        <begin position="379"/>
        <end position="401"/>
    </location>
</feature>
<comment type="caution">
    <text evidence="7">The sequence shown here is derived from an EMBL/GenBank/DDBJ whole genome shotgun (WGS) entry which is preliminary data.</text>
</comment>
<dbReference type="EMBL" id="PYAU01000001">
    <property type="protein sequence ID" value="PSL38517.1"/>
    <property type="molecule type" value="Genomic_DNA"/>
</dbReference>
<dbReference type="Gene3D" id="1.20.1250.20">
    <property type="entry name" value="MFS general substrate transporter like domains"/>
    <property type="match status" value="2"/>
</dbReference>
<evidence type="ECO:0000256" key="3">
    <source>
        <dbReference type="ARBA" id="ARBA00022989"/>
    </source>
</evidence>
<dbReference type="InterPro" id="IPR052524">
    <property type="entry name" value="MFS_Cyanate_Porter"/>
</dbReference>
<dbReference type="Proteomes" id="UP000268291">
    <property type="component" value="Unassembled WGS sequence"/>
</dbReference>
<keyword evidence="4 5" id="KW-0472">Membrane</keyword>
<feature type="transmembrane region" description="Helical" evidence="5">
    <location>
        <begin position="49"/>
        <end position="70"/>
    </location>
</feature>
<reference evidence="8 10" key="2">
    <citation type="submission" date="2018-12" db="EMBL/GenBank/DDBJ databases">
        <authorList>
            <person name="hu s."/>
            <person name="Xu Y."/>
            <person name="Xu B."/>
            <person name="Li F."/>
        </authorList>
    </citation>
    <scope>NUCLEOTIDE SEQUENCE [LARGE SCALE GENOMIC DNA]</scope>
    <source>
        <strain evidence="8 10">KSW2-17</strain>
    </source>
</reference>
<feature type="transmembrane region" description="Helical" evidence="5">
    <location>
        <begin position="136"/>
        <end position="157"/>
    </location>
</feature>
<sequence length="414" mass="42948">MTSTPAAPLWAGRTLVLLGVVIAAANLRTAVAALSPIVGAVSEDIPLDSVGLGLLGTLPPLCFAIFGLLAPVLQRRLRLEMLIVLPLVAILAGHLLRAAAPSYLLLAVGSALAFAGMGVANVALPPLVKKYFPDRIGLMTSVYATVMSLMTLVPPLVAVPVADAAGWRISLGLWSVFAVAALVPWIGLLLRERAGRGRPAAPTDDTASIATLPPASAGRTIRSPLAWGMALLFGTTSLNVYALFAWLPQLLVDQSGVSDAEAGTLLALYAAVGFPASIIVPILAVRLRSVVPLIAAGIAFYLAGYLGLILWPATGTWVWVALAGAGPLLFPLTLVLINLRTRSSAGAVALSGFTQGVGYLVGAVGPLVFGVLHEATDGWTAPMVFLVATVCTITVTGALVARPRFLEDDWTRRP</sequence>
<gene>
    <name evidence="7" type="ORF">CLV49_2142</name>
    <name evidence="8" type="ORF">ELQ93_08505</name>
</gene>
<evidence type="ECO:0000256" key="5">
    <source>
        <dbReference type="SAM" id="Phobius"/>
    </source>
</evidence>
<feature type="domain" description="Major facilitator superfamily (MFS) profile" evidence="6">
    <location>
        <begin position="14"/>
        <end position="406"/>
    </location>
</feature>
<dbReference type="OrthoDB" id="5317164at2"/>
<evidence type="ECO:0000256" key="4">
    <source>
        <dbReference type="ARBA" id="ARBA00023136"/>
    </source>
</evidence>
<dbReference type="Proteomes" id="UP000241203">
    <property type="component" value="Unassembled WGS sequence"/>
</dbReference>
<evidence type="ECO:0000313" key="8">
    <source>
        <dbReference type="EMBL" id="RUQ86970.1"/>
    </source>
</evidence>
<dbReference type="PANTHER" id="PTHR23523">
    <property type="match status" value="1"/>
</dbReference>
<dbReference type="InterPro" id="IPR036259">
    <property type="entry name" value="MFS_trans_sf"/>
</dbReference>
<feature type="transmembrane region" description="Helical" evidence="5">
    <location>
        <begin position="77"/>
        <end position="96"/>
    </location>
</feature>
<evidence type="ECO:0000313" key="9">
    <source>
        <dbReference type="Proteomes" id="UP000241203"/>
    </source>
</evidence>
<dbReference type="InterPro" id="IPR020846">
    <property type="entry name" value="MFS_dom"/>
</dbReference>
<evidence type="ECO:0000259" key="6">
    <source>
        <dbReference type="PROSITE" id="PS50850"/>
    </source>
</evidence>
<name>A0A2P8GX23_9MICO</name>
<dbReference type="PROSITE" id="PS50850">
    <property type="entry name" value="MFS"/>
    <property type="match status" value="1"/>
</dbReference>
<dbReference type="GO" id="GO:0022857">
    <property type="term" value="F:transmembrane transporter activity"/>
    <property type="evidence" value="ECO:0007669"/>
    <property type="project" value="InterPro"/>
</dbReference>
<feature type="transmembrane region" description="Helical" evidence="5">
    <location>
        <begin position="317"/>
        <end position="337"/>
    </location>
</feature>
<dbReference type="Pfam" id="PF07690">
    <property type="entry name" value="MFS_1"/>
    <property type="match status" value="1"/>
</dbReference>